<evidence type="ECO:0000313" key="3">
    <source>
        <dbReference type="EMBL" id="KAA0258835.1"/>
    </source>
</evidence>
<dbReference type="RefSeq" id="WP_149265595.1">
    <property type="nucleotide sequence ID" value="NZ_VFJB01000003.1"/>
</dbReference>
<feature type="transmembrane region" description="Helical" evidence="1">
    <location>
        <begin position="167"/>
        <end position="186"/>
    </location>
</feature>
<keyword evidence="1" id="KW-1133">Transmembrane helix</keyword>
<gene>
    <name evidence="3" type="ORF">FHQ18_02495</name>
</gene>
<proteinExistence type="predicted"/>
<dbReference type="OrthoDB" id="9785263at2"/>
<feature type="domain" description="Cytochrome b5 heme-binding" evidence="2">
    <location>
        <begin position="1"/>
        <end position="75"/>
    </location>
</feature>
<dbReference type="SMART" id="SM01117">
    <property type="entry name" value="Cyt-b5"/>
    <property type="match status" value="1"/>
</dbReference>
<accession>A0A5A8F5P5</accession>
<dbReference type="SUPFAM" id="SSF55856">
    <property type="entry name" value="Cytochrome b5-like heme/steroid binding domain"/>
    <property type="match status" value="1"/>
</dbReference>
<dbReference type="InterPro" id="IPR019251">
    <property type="entry name" value="DUF2231_TM"/>
</dbReference>
<keyword evidence="1" id="KW-0812">Transmembrane</keyword>
<name>A0A5A8F5P5_9BACT</name>
<evidence type="ECO:0000256" key="1">
    <source>
        <dbReference type="SAM" id="Phobius"/>
    </source>
</evidence>
<evidence type="ECO:0000313" key="4">
    <source>
        <dbReference type="Proteomes" id="UP000322876"/>
    </source>
</evidence>
<feature type="transmembrane region" description="Helical" evidence="1">
    <location>
        <begin position="198"/>
        <end position="219"/>
    </location>
</feature>
<dbReference type="Pfam" id="PF09990">
    <property type="entry name" value="DUF2231"/>
    <property type="match status" value="1"/>
</dbReference>
<evidence type="ECO:0000259" key="2">
    <source>
        <dbReference type="SMART" id="SM01117"/>
    </source>
</evidence>
<feature type="transmembrane region" description="Helical" evidence="1">
    <location>
        <begin position="101"/>
        <end position="121"/>
    </location>
</feature>
<organism evidence="3 4">
    <name type="scientific">Deferribacter autotrophicus</name>
    <dbReference type="NCBI Taxonomy" id="500465"/>
    <lineage>
        <taxon>Bacteria</taxon>
        <taxon>Pseudomonadati</taxon>
        <taxon>Deferribacterota</taxon>
        <taxon>Deferribacteres</taxon>
        <taxon>Deferribacterales</taxon>
        <taxon>Deferribacteraceae</taxon>
        <taxon>Deferribacter</taxon>
    </lineage>
</organism>
<reference evidence="3 4" key="1">
    <citation type="submission" date="2019-06" db="EMBL/GenBank/DDBJ databases">
        <title>Genomic insights into carbon and energy metabolism of Deferribacter autotrophicus revealed new metabolic traits in the phylum Deferribacteres.</title>
        <authorList>
            <person name="Slobodkin A.I."/>
            <person name="Slobodkina G.B."/>
            <person name="Allioux M."/>
            <person name="Alain K."/>
            <person name="Jebbar M."/>
            <person name="Shadrin V."/>
            <person name="Kublanov I.V."/>
            <person name="Toshchakov S.V."/>
            <person name="Bonch-Osmolovskaya E.A."/>
        </authorList>
    </citation>
    <scope>NUCLEOTIDE SEQUENCE [LARGE SCALE GENOMIC DNA]</scope>
    <source>
        <strain evidence="3 4">SL50</strain>
    </source>
</reference>
<comment type="caution">
    <text evidence="3">The sequence shown here is derived from an EMBL/GenBank/DDBJ whole genome shotgun (WGS) entry which is preliminary data.</text>
</comment>
<keyword evidence="1" id="KW-0472">Membrane</keyword>
<dbReference type="Gene3D" id="3.10.120.10">
    <property type="entry name" value="Cytochrome b5-like heme/steroid binding domain"/>
    <property type="match status" value="1"/>
</dbReference>
<dbReference type="Proteomes" id="UP000322876">
    <property type="component" value="Unassembled WGS sequence"/>
</dbReference>
<dbReference type="InterPro" id="IPR001199">
    <property type="entry name" value="Cyt_B5-like_heme/steroid-bd"/>
</dbReference>
<dbReference type="Pfam" id="PF00173">
    <property type="entry name" value="Cyt-b5"/>
    <property type="match status" value="1"/>
</dbReference>
<sequence>MKRDEVKEFNGENGKPAYIIYKNKVYDVTNSKLWKNGKHANRHSAGEELTDFISMAPHTEEVLQRYNIKFVAELEDDIEKVEDKKDKFRVLYTKLHPHPIFIHYPMGIFYFGYFMLLLHLITRNVYFEKASYYALVCAFLSIFPAVLSGILSWWLNYEATFTKIFKYKIVFSILLSLISFLTLIIRSSHPDLSSTSGIIFYIYFFLYTLIIPTLTFIAYNGGKITWPS</sequence>
<dbReference type="InterPro" id="IPR036259">
    <property type="entry name" value="MFS_trans_sf"/>
</dbReference>
<protein>
    <submittedName>
        <fullName evidence="3">Cytochrome b5</fullName>
    </submittedName>
</protein>
<dbReference type="EMBL" id="VFJB01000003">
    <property type="protein sequence ID" value="KAA0258835.1"/>
    <property type="molecule type" value="Genomic_DNA"/>
</dbReference>
<feature type="transmembrane region" description="Helical" evidence="1">
    <location>
        <begin position="133"/>
        <end position="155"/>
    </location>
</feature>
<dbReference type="AlphaFoldDB" id="A0A5A8F5P5"/>
<dbReference type="SUPFAM" id="SSF103473">
    <property type="entry name" value="MFS general substrate transporter"/>
    <property type="match status" value="1"/>
</dbReference>
<keyword evidence="4" id="KW-1185">Reference proteome</keyword>
<dbReference type="InterPro" id="IPR036400">
    <property type="entry name" value="Cyt_B5-like_heme/steroid_sf"/>
</dbReference>